<keyword evidence="2" id="KW-1185">Reference proteome</keyword>
<gene>
    <name evidence="1" type="ORF">POPTR_002G207950v4</name>
</gene>
<dbReference type="Proteomes" id="UP000006729">
    <property type="component" value="Chromosome 2"/>
</dbReference>
<proteinExistence type="predicted"/>
<name>A0ACC0TFC6_POPTR</name>
<accession>A0ACC0TFC6</accession>
<evidence type="ECO:0000313" key="1">
    <source>
        <dbReference type="EMBL" id="KAI9400246.1"/>
    </source>
</evidence>
<dbReference type="EMBL" id="CM009291">
    <property type="protein sequence ID" value="KAI9400246.1"/>
    <property type="molecule type" value="Genomic_DNA"/>
</dbReference>
<evidence type="ECO:0000313" key="2">
    <source>
        <dbReference type="Proteomes" id="UP000006729"/>
    </source>
</evidence>
<protein>
    <submittedName>
        <fullName evidence="1">Uncharacterized protein</fullName>
    </submittedName>
</protein>
<reference evidence="1 2" key="1">
    <citation type="journal article" date="2006" name="Science">
        <title>The genome of black cottonwood, Populus trichocarpa (Torr. &amp; Gray).</title>
        <authorList>
            <person name="Tuskan G.A."/>
            <person name="Difazio S."/>
            <person name="Jansson S."/>
            <person name="Bohlmann J."/>
            <person name="Grigoriev I."/>
            <person name="Hellsten U."/>
            <person name="Putnam N."/>
            <person name="Ralph S."/>
            <person name="Rombauts S."/>
            <person name="Salamov A."/>
            <person name="Schein J."/>
            <person name="Sterck L."/>
            <person name="Aerts A."/>
            <person name="Bhalerao R.R."/>
            <person name="Bhalerao R.P."/>
            <person name="Blaudez D."/>
            <person name="Boerjan W."/>
            <person name="Brun A."/>
            <person name="Brunner A."/>
            <person name="Busov V."/>
            <person name="Campbell M."/>
            <person name="Carlson J."/>
            <person name="Chalot M."/>
            <person name="Chapman J."/>
            <person name="Chen G.L."/>
            <person name="Cooper D."/>
            <person name="Coutinho P.M."/>
            <person name="Couturier J."/>
            <person name="Covert S."/>
            <person name="Cronk Q."/>
            <person name="Cunningham R."/>
            <person name="Davis J."/>
            <person name="Degroeve S."/>
            <person name="Dejardin A."/>
            <person name="Depamphilis C."/>
            <person name="Detter J."/>
            <person name="Dirks B."/>
            <person name="Dubchak I."/>
            <person name="Duplessis S."/>
            <person name="Ehlting J."/>
            <person name="Ellis B."/>
            <person name="Gendler K."/>
            <person name="Goodstein D."/>
            <person name="Gribskov M."/>
            <person name="Grimwood J."/>
            <person name="Groover A."/>
            <person name="Gunter L."/>
            <person name="Hamberger B."/>
            <person name="Heinze B."/>
            <person name="Helariutta Y."/>
            <person name="Henrissat B."/>
            <person name="Holligan D."/>
            <person name="Holt R."/>
            <person name="Huang W."/>
            <person name="Islam-Faridi N."/>
            <person name="Jones S."/>
            <person name="Jones-Rhoades M."/>
            <person name="Jorgensen R."/>
            <person name="Joshi C."/>
            <person name="Kangasjarvi J."/>
            <person name="Karlsson J."/>
            <person name="Kelleher C."/>
            <person name="Kirkpatrick R."/>
            <person name="Kirst M."/>
            <person name="Kohler A."/>
            <person name="Kalluri U."/>
            <person name="Larimer F."/>
            <person name="Leebens-Mack J."/>
            <person name="Leple J.C."/>
            <person name="Locascio P."/>
            <person name="Lou Y."/>
            <person name="Lucas S."/>
            <person name="Martin F."/>
            <person name="Montanini B."/>
            <person name="Napoli C."/>
            <person name="Nelson D.R."/>
            <person name="Nelson C."/>
            <person name="Nieminen K."/>
            <person name="Nilsson O."/>
            <person name="Pereda V."/>
            <person name="Peter G."/>
            <person name="Philippe R."/>
            <person name="Pilate G."/>
            <person name="Poliakov A."/>
            <person name="Razumovskaya J."/>
            <person name="Richardson P."/>
            <person name="Rinaldi C."/>
            <person name="Ritland K."/>
            <person name="Rouze P."/>
            <person name="Ryaboy D."/>
            <person name="Schmutz J."/>
            <person name="Schrader J."/>
            <person name="Segerman B."/>
            <person name="Shin H."/>
            <person name="Siddiqui A."/>
            <person name="Sterky F."/>
            <person name="Terry A."/>
            <person name="Tsai C.J."/>
            <person name="Uberbacher E."/>
            <person name="Unneberg P."/>
            <person name="Vahala J."/>
            <person name="Wall K."/>
            <person name="Wessler S."/>
            <person name="Yang G."/>
            <person name="Yin T."/>
            <person name="Douglas C."/>
            <person name="Marra M."/>
            <person name="Sandberg G."/>
            <person name="Van de Peer Y."/>
            <person name="Rokhsar D."/>
        </authorList>
    </citation>
    <scope>NUCLEOTIDE SEQUENCE [LARGE SCALE GENOMIC DNA]</scope>
    <source>
        <strain evidence="2">cv. Nisqually</strain>
    </source>
</reference>
<sequence length="50" mass="5536">MGKVVCTELHADHGLDFDFMGLVMALVIALALMAICFQPPRRTLVLHRIA</sequence>
<comment type="caution">
    <text evidence="1">The sequence shown here is derived from an EMBL/GenBank/DDBJ whole genome shotgun (WGS) entry which is preliminary data.</text>
</comment>
<organism evidence="1 2">
    <name type="scientific">Populus trichocarpa</name>
    <name type="common">Western balsam poplar</name>
    <name type="synonym">Populus balsamifera subsp. trichocarpa</name>
    <dbReference type="NCBI Taxonomy" id="3694"/>
    <lineage>
        <taxon>Eukaryota</taxon>
        <taxon>Viridiplantae</taxon>
        <taxon>Streptophyta</taxon>
        <taxon>Embryophyta</taxon>
        <taxon>Tracheophyta</taxon>
        <taxon>Spermatophyta</taxon>
        <taxon>Magnoliopsida</taxon>
        <taxon>eudicotyledons</taxon>
        <taxon>Gunneridae</taxon>
        <taxon>Pentapetalae</taxon>
        <taxon>rosids</taxon>
        <taxon>fabids</taxon>
        <taxon>Malpighiales</taxon>
        <taxon>Salicaceae</taxon>
        <taxon>Saliceae</taxon>
        <taxon>Populus</taxon>
    </lineage>
</organism>